<name>A0A060T382_BLAAD</name>
<reference evidence="2" key="1">
    <citation type="submission" date="2014-02" db="EMBL/GenBank/DDBJ databases">
        <authorList>
            <person name="Genoscope - CEA"/>
        </authorList>
    </citation>
    <scope>NUCLEOTIDE SEQUENCE</scope>
    <source>
        <strain evidence="2">LS3</strain>
    </source>
</reference>
<reference evidence="2" key="2">
    <citation type="submission" date="2014-06" db="EMBL/GenBank/DDBJ databases">
        <title>The complete genome of Blastobotrys (Arxula) adeninivorans LS3 - a yeast of biotechnological interest.</title>
        <authorList>
            <person name="Kunze G."/>
            <person name="Gaillardin C."/>
            <person name="Czernicka M."/>
            <person name="Durrens P."/>
            <person name="Martin T."/>
            <person name="Boer E."/>
            <person name="Gabaldon T."/>
            <person name="Cruz J."/>
            <person name="Talla E."/>
            <person name="Marck C."/>
            <person name="Goffeau A."/>
            <person name="Barbe V."/>
            <person name="Baret P."/>
            <person name="Baronian K."/>
            <person name="Beier S."/>
            <person name="Bleykasten C."/>
            <person name="Bode R."/>
            <person name="Casaregola S."/>
            <person name="Despons L."/>
            <person name="Fairhead C."/>
            <person name="Giersberg M."/>
            <person name="Gierski P."/>
            <person name="Hahnel U."/>
            <person name="Hartmann A."/>
            <person name="Jankowska D."/>
            <person name="Jubin C."/>
            <person name="Jung P."/>
            <person name="Lafontaine I."/>
            <person name="Leh-Louis V."/>
            <person name="Lemaire M."/>
            <person name="Marcet-Houben M."/>
            <person name="Mascher M."/>
            <person name="Morel G."/>
            <person name="Richard G.-F."/>
            <person name="Riechen J."/>
            <person name="Sacerdot C."/>
            <person name="Sarkar A."/>
            <person name="Savel G."/>
            <person name="Schacherer J."/>
            <person name="Sherman D."/>
            <person name="Straub M.-L."/>
            <person name="Stein N."/>
            <person name="Thierry A."/>
            <person name="Trautwein-Schult A."/>
            <person name="Westhof E."/>
            <person name="Worch S."/>
            <person name="Dujon B."/>
            <person name="Souciet J.-L."/>
            <person name="Wincker P."/>
            <person name="Scholz U."/>
            <person name="Neuveglise N."/>
        </authorList>
    </citation>
    <scope>NUCLEOTIDE SEQUENCE</scope>
    <source>
        <strain evidence="2">LS3</strain>
    </source>
</reference>
<dbReference type="EMBL" id="HG937691">
    <property type="protein sequence ID" value="CDP33636.1"/>
    <property type="molecule type" value="Genomic_DNA"/>
</dbReference>
<accession>A0A060T382</accession>
<feature type="compositionally biased region" description="Polar residues" evidence="1">
    <location>
        <begin position="208"/>
        <end position="232"/>
    </location>
</feature>
<evidence type="ECO:0000313" key="2">
    <source>
        <dbReference type="EMBL" id="CDP33636.1"/>
    </source>
</evidence>
<protein>
    <submittedName>
        <fullName evidence="2">ARAD1A13816p</fullName>
    </submittedName>
</protein>
<dbReference type="AlphaFoldDB" id="A0A060T382"/>
<feature type="compositionally biased region" description="Acidic residues" evidence="1">
    <location>
        <begin position="173"/>
        <end position="185"/>
    </location>
</feature>
<feature type="region of interest" description="Disordered" evidence="1">
    <location>
        <begin position="145"/>
        <end position="164"/>
    </location>
</feature>
<gene>
    <name evidence="2" type="ORF">GNLVRS02_ARAD1A13816g</name>
</gene>
<feature type="region of interest" description="Disordered" evidence="1">
    <location>
        <begin position="173"/>
        <end position="275"/>
    </location>
</feature>
<feature type="region of interest" description="Disordered" evidence="1">
    <location>
        <begin position="1"/>
        <end position="100"/>
    </location>
</feature>
<proteinExistence type="predicted"/>
<feature type="compositionally biased region" description="Polar residues" evidence="1">
    <location>
        <begin position="49"/>
        <end position="68"/>
    </location>
</feature>
<evidence type="ECO:0000256" key="1">
    <source>
        <dbReference type="SAM" id="MobiDB-lite"/>
    </source>
</evidence>
<organism evidence="2">
    <name type="scientific">Blastobotrys adeninivorans</name>
    <name type="common">Yeast</name>
    <name type="synonym">Arxula adeninivorans</name>
    <dbReference type="NCBI Taxonomy" id="409370"/>
    <lineage>
        <taxon>Eukaryota</taxon>
        <taxon>Fungi</taxon>
        <taxon>Dikarya</taxon>
        <taxon>Ascomycota</taxon>
        <taxon>Saccharomycotina</taxon>
        <taxon>Dipodascomycetes</taxon>
        <taxon>Dipodascales</taxon>
        <taxon>Trichomonascaceae</taxon>
        <taxon>Blastobotrys</taxon>
    </lineage>
</organism>
<feature type="compositionally biased region" description="Low complexity" evidence="1">
    <location>
        <begin position="80"/>
        <end position="90"/>
    </location>
</feature>
<sequence length="294" mass="32018">MMLRSDKENLSVSFQVPKTPAHGGHHAFKTPLAKKFATPGSTRVPLGGKSTNVGQQPLTTKKNQQTVKKSPASARRKRTTPTPKQSQTPTVAPSPARAAQEYKIPDIAEFGDWEVETIPPRPEPLPDTPLDAVQLDYDAVAALSKNPPPIYVHPDPKLDRSIGEMLDDIGDLDLDVQLDSSDEDSSSPAKTTRQPSRPLATRSLAARQPTNTSRPLRSLPSQSARVPTQPTRLPSFMAPTASARAKMARQPSIKHNVKGSNGPNGPNGPERQERADQWAVELTNEELEMCLDLE</sequence>